<evidence type="ECO:0000259" key="2">
    <source>
        <dbReference type="PROSITE" id="PS51819"/>
    </source>
</evidence>
<dbReference type="InterPro" id="IPR037523">
    <property type="entry name" value="VOC_core"/>
</dbReference>
<dbReference type="InterPro" id="IPR029068">
    <property type="entry name" value="Glyas_Bleomycin-R_OHBP_Dase"/>
</dbReference>
<evidence type="ECO:0000256" key="1">
    <source>
        <dbReference type="ARBA" id="ARBA00022723"/>
    </source>
</evidence>
<dbReference type="InterPro" id="IPR004360">
    <property type="entry name" value="Glyas_Fos-R_dOase_dom"/>
</dbReference>
<dbReference type="InterPro" id="IPR051332">
    <property type="entry name" value="Fosfomycin_Res_Enzymes"/>
</dbReference>
<dbReference type="AlphaFoldDB" id="A0AAD0RN32"/>
<keyword evidence="4" id="KW-1185">Reference proteome</keyword>
<protein>
    <submittedName>
        <fullName evidence="3">Glutathione transferase</fullName>
    </submittedName>
</protein>
<keyword evidence="3" id="KW-0808">Transferase</keyword>
<dbReference type="KEGG" id="crz:D1345_00405"/>
<dbReference type="EMBL" id="CP031968">
    <property type="protein sequence ID" value="AXT44759.1"/>
    <property type="molecule type" value="Genomic_DNA"/>
</dbReference>
<dbReference type="Proteomes" id="UP000259465">
    <property type="component" value="Chromosome"/>
</dbReference>
<dbReference type="GO" id="GO:0016740">
    <property type="term" value="F:transferase activity"/>
    <property type="evidence" value="ECO:0007669"/>
    <property type="project" value="UniProtKB-KW"/>
</dbReference>
<dbReference type="PROSITE" id="PS51819">
    <property type="entry name" value="VOC"/>
    <property type="match status" value="1"/>
</dbReference>
<sequence length="139" mass="15453">MTLNGLNHLTLAVRDLERAWDFYALTLGCRPHARWDGGGYLSLDSLWLCLSLDPAAAPAPGYTHYAFGVDAADFPAWRERLAAAGVRQWRDNRSEGDSLYFLDPDGHQLELHVGTLASRLDACRAQPYAGMRFFDEAPA</sequence>
<proteinExistence type="predicted"/>
<dbReference type="Gene3D" id="3.10.180.10">
    <property type="entry name" value="2,3-Dihydroxybiphenyl 1,2-Dioxygenase, domain 1"/>
    <property type="match status" value="1"/>
</dbReference>
<dbReference type="PANTHER" id="PTHR36113:SF6">
    <property type="entry name" value="FOSFOMYCIN RESISTANCE PROTEIN FOSX"/>
    <property type="match status" value="1"/>
</dbReference>
<organism evidence="3 4">
    <name type="scientific">Chromobacterium rhizoryzae</name>
    <dbReference type="NCBI Taxonomy" id="1778675"/>
    <lineage>
        <taxon>Bacteria</taxon>
        <taxon>Pseudomonadati</taxon>
        <taxon>Pseudomonadota</taxon>
        <taxon>Betaproteobacteria</taxon>
        <taxon>Neisseriales</taxon>
        <taxon>Chromobacteriaceae</taxon>
        <taxon>Chromobacterium</taxon>
    </lineage>
</organism>
<dbReference type="CDD" id="cd07244">
    <property type="entry name" value="FosA"/>
    <property type="match status" value="1"/>
</dbReference>
<dbReference type="GO" id="GO:0046872">
    <property type="term" value="F:metal ion binding"/>
    <property type="evidence" value="ECO:0007669"/>
    <property type="project" value="UniProtKB-KW"/>
</dbReference>
<keyword evidence="1" id="KW-0479">Metal-binding</keyword>
<evidence type="ECO:0000313" key="3">
    <source>
        <dbReference type="EMBL" id="AXT44759.1"/>
    </source>
</evidence>
<dbReference type="SUPFAM" id="SSF54593">
    <property type="entry name" value="Glyoxalase/Bleomycin resistance protein/Dihydroxybiphenyl dioxygenase"/>
    <property type="match status" value="1"/>
</dbReference>
<name>A0AAD0RN32_9NEIS</name>
<dbReference type="RefSeq" id="WP_118266289.1">
    <property type="nucleotide sequence ID" value="NZ_CP031968.1"/>
</dbReference>
<dbReference type="PANTHER" id="PTHR36113">
    <property type="entry name" value="LYASE, PUTATIVE-RELATED-RELATED"/>
    <property type="match status" value="1"/>
</dbReference>
<reference evidence="3 4" key="1">
    <citation type="submission" date="2018-08" db="EMBL/GenBank/DDBJ databases">
        <title>Complete genome sequence of JP2-74.</title>
        <authorList>
            <person name="Wu L."/>
        </authorList>
    </citation>
    <scope>NUCLEOTIDE SEQUENCE [LARGE SCALE GENOMIC DNA]</scope>
    <source>
        <strain evidence="3 4">JP2-74</strain>
    </source>
</reference>
<evidence type="ECO:0000313" key="4">
    <source>
        <dbReference type="Proteomes" id="UP000259465"/>
    </source>
</evidence>
<feature type="domain" description="VOC" evidence="2">
    <location>
        <begin position="5"/>
        <end position="114"/>
    </location>
</feature>
<accession>A0AAD0RN32</accession>
<dbReference type="Pfam" id="PF00903">
    <property type="entry name" value="Glyoxalase"/>
    <property type="match status" value="1"/>
</dbReference>
<gene>
    <name evidence="3" type="ORF">D1345_00405</name>
</gene>